<comment type="caution">
    <text evidence="1">The sequence shown here is derived from an EMBL/GenBank/DDBJ whole genome shotgun (WGS) entry which is preliminary data.</text>
</comment>
<dbReference type="Proteomes" id="UP001251374">
    <property type="component" value="Unassembled WGS sequence"/>
</dbReference>
<dbReference type="SUPFAM" id="SSF49899">
    <property type="entry name" value="Concanavalin A-like lectins/glucanases"/>
    <property type="match status" value="1"/>
</dbReference>
<organism evidence="1 2">
    <name type="scientific">Franzmannia qiaohouensis</name>
    <dbReference type="NCBI Taxonomy" id="1329370"/>
    <lineage>
        <taxon>Bacteria</taxon>
        <taxon>Pseudomonadati</taxon>
        <taxon>Pseudomonadota</taxon>
        <taxon>Gammaproteobacteria</taxon>
        <taxon>Oceanospirillales</taxon>
        <taxon>Halomonadaceae</taxon>
        <taxon>Franzmannia</taxon>
    </lineage>
</organism>
<reference evidence="1 2" key="1">
    <citation type="submission" date="2023-04" db="EMBL/GenBank/DDBJ databases">
        <title>A long-awaited taxogenomic arrangement of the family Halomonadaceae.</title>
        <authorList>
            <person name="De La Haba R."/>
            <person name="Chuvochina M."/>
            <person name="Wittouck S."/>
            <person name="Arahal D.R."/>
            <person name="Sanchez-Porro C."/>
            <person name="Hugenholtz P."/>
            <person name="Ventosa A."/>
        </authorList>
    </citation>
    <scope>NUCLEOTIDE SEQUENCE [LARGE SCALE GENOMIC DNA]</scope>
    <source>
        <strain evidence="1 2">DSM 26770</strain>
    </source>
</reference>
<sequence>MIHAGQAGDVRVEPLGGQVPITFSLKAGASVPVQVRRVLATGTTATDLVAVWWGEYGIGLPKAEPLLAYFGSDDEGSLVLTRANKRRYLTPDLENEAGSSSPVGRVLGEREEDIGATQMTSERRPTYLSGYGMLVHDGADDFMTTGVPRIGGTGLFVGPDESFFLAVVIRGGEDVSGVIVDKSSALGFTDTTLRLDRVSGSSQVRFILRRQDTRFDWPVNDNEPHVIWVQWDGTQAIGGYDSLEPQVLNAGKTESEKSANILFGAATSSNPSFHWSGDIGSRIIIDRAVTTEERESIIAELLSRHQYEAESQSTVSVNEEGTVLIDDEGNALSEDY</sequence>
<dbReference type="EMBL" id="JARWAM010000002">
    <property type="protein sequence ID" value="MDR5904419.1"/>
    <property type="molecule type" value="Genomic_DNA"/>
</dbReference>
<protein>
    <submittedName>
        <fullName evidence="1">Uncharacterized protein</fullName>
    </submittedName>
</protein>
<gene>
    <name evidence="1" type="ORF">QC821_03920</name>
</gene>
<accession>A0ABU1HAD0</accession>
<name>A0ABU1HAD0_9GAMM</name>
<proteinExistence type="predicted"/>
<evidence type="ECO:0000313" key="2">
    <source>
        <dbReference type="Proteomes" id="UP001251374"/>
    </source>
</evidence>
<dbReference type="InterPro" id="IPR013320">
    <property type="entry name" value="ConA-like_dom_sf"/>
</dbReference>
<evidence type="ECO:0000313" key="1">
    <source>
        <dbReference type="EMBL" id="MDR5904419.1"/>
    </source>
</evidence>
<keyword evidence="2" id="KW-1185">Reference proteome</keyword>